<dbReference type="InterPro" id="IPR036322">
    <property type="entry name" value="WD40_repeat_dom_sf"/>
</dbReference>
<protein>
    <recommendedName>
        <fullName evidence="1">IP5PC-F beta-propeller domain-containing protein</fullName>
    </recommendedName>
</protein>
<keyword evidence="3" id="KW-1185">Reference proteome</keyword>
<dbReference type="PANTHER" id="PTHR11200">
    <property type="entry name" value="INOSITOL 5-PHOSPHATASE"/>
    <property type="match status" value="1"/>
</dbReference>
<dbReference type="Proteomes" id="UP000306102">
    <property type="component" value="Unassembled WGS sequence"/>
</dbReference>
<dbReference type="Gene3D" id="3.60.10.10">
    <property type="entry name" value="Endonuclease/exonuclease/phosphatase"/>
    <property type="match status" value="1"/>
</dbReference>
<dbReference type="InterPro" id="IPR015943">
    <property type="entry name" value="WD40/YVTN_repeat-like_dom_sf"/>
</dbReference>
<dbReference type="InterPro" id="IPR056454">
    <property type="entry name" value="Beta-prop_IP5PC_F"/>
</dbReference>
<evidence type="ECO:0000259" key="1">
    <source>
        <dbReference type="Pfam" id="PF23754"/>
    </source>
</evidence>
<name>A0A4S4D281_CAMSN</name>
<dbReference type="InterPro" id="IPR036691">
    <property type="entry name" value="Endo/exonu/phosph_ase_sf"/>
</dbReference>
<dbReference type="Gene3D" id="2.130.10.10">
    <property type="entry name" value="YVTN repeat-like/Quinoprotein amine dehydrogenase"/>
    <property type="match status" value="1"/>
</dbReference>
<sequence length="622" mass="68248">MNQTKKPIEKKVSAEKELHLQPDVHNRVFHTYSSTKIMFLPFSDLHFGPGDLWSGSEGGVIKIWPWESTEKSLSLTVEERHMAALIVERSYIDLRSQVTMNGACNIFTSDVKYLLSDNAGAKVWCAGYLSFALWATFVVVVVTTIVDVVTATDVGIYTLPVHINAYHYGCLCTCVPRRMYGYGNGMDSRTRELLKVFNIDGQIENISLVQDPTMEDDVKMKRPQSSFSFFQRSRNAIMGAADAVRRVAVKGAFGDDNRRTEALITTIDGMIWIGCSNGMLVQWDGNGNRLQEFQYHSVAVQCLSTFGSRIWVGYVSGTVNILDLDGNLLGDWVAHDSPVIDMAVGAGYAFTLANHGGIRGWNVTSPGPLDSILRSELAGKEFLYTRIENLKILAGTWNVGQGRVSHDSLISWLGSAAADVGIVVVGLQEVEMGAGFLAMSAAKETAYDDMDTLITDLISVLRMFLAIWALAVCIEVEMRALMLHFPNSVGPCFVILDPIHFMVVGWTKVGTSPSHLQLTQSSDSPISSSPSHLQSIQSSDPLAQVFGSSPGLPNSLLGLDGRLATLLGVCWQSLWPSGALSAVPLAFFAHRQSFWPPWPSTFVNNLCWTSSSICNVCFLNVF</sequence>
<accession>A0A4S4D281</accession>
<feature type="domain" description="IP5PC-F beta-propeller" evidence="1">
    <location>
        <begin position="187"/>
        <end position="361"/>
    </location>
</feature>
<dbReference type="STRING" id="542762.A0A4S4D281"/>
<evidence type="ECO:0000313" key="2">
    <source>
        <dbReference type="EMBL" id="THF96362.1"/>
    </source>
</evidence>
<dbReference type="PANTHER" id="PTHR11200:SF300">
    <property type="entry name" value="TYPE II INOSITOL 1,4,5-TRISPHOSPHATE 5-PHOSPHATASE"/>
    <property type="match status" value="1"/>
</dbReference>
<comment type="caution">
    <text evidence="2">The sequence shown here is derived from an EMBL/GenBank/DDBJ whole genome shotgun (WGS) entry which is preliminary data.</text>
</comment>
<organism evidence="2 3">
    <name type="scientific">Camellia sinensis var. sinensis</name>
    <name type="common">China tea</name>
    <dbReference type="NCBI Taxonomy" id="542762"/>
    <lineage>
        <taxon>Eukaryota</taxon>
        <taxon>Viridiplantae</taxon>
        <taxon>Streptophyta</taxon>
        <taxon>Embryophyta</taxon>
        <taxon>Tracheophyta</taxon>
        <taxon>Spermatophyta</taxon>
        <taxon>Magnoliopsida</taxon>
        <taxon>eudicotyledons</taxon>
        <taxon>Gunneridae</taxon>
        <taxon>Pentapetalae</taxon>
        <taxon>asterids</taxon>
        <taxon>Ericales</taxon>
        <taxon>Theaceae</taxon>
        <taxon>Camellia</taxon>
    </lineage>
</organism>
<dbReference type="EMBL" id="SDRB02012939">
    <property type="protein sequence ID" value="THF96362.1"/>
    <property type="molecule type" value="Genomic_DNA"/>
</dbReference>
<dbReference type="InterPro" id="IPR046985">
    <property type="entry name" value="IP5"/>
</dbReference>
<dbReference type="Pfam" id="PF23754">
    <property type="entry name" value="Beta-prop_IP5PC_F"/>
    <property type="match status" value="2"/>
</dbReference>
<gene>
    <name evidence="2" type="ORF">TEA_011989</name>
</gene>
<feature type="domain" description="IP5PC-F beta-propeller" evidence="1">
    <location>
        <begin position="50"/>
        <end position="136"/>
    </location>
</feature>
<proteinExistence type="predicted"/>
<dbReference type="GO" id="GO:0004439">
    <property type="term" value="F:phosphatidylinositol-4,5-bisphosphate 5-phosphatase activity"/>
    <property type="evidence" value="ECO:0007669"/>
    <property type="project" value="TreeGrafter"/>
</dbReference>
<dbReference type="AlphaFoldDB" id="A0A4S4D281"/>
<dbReference type="SUPFAM" id="SSF56219">
    <property type="entry name" value="DNase I-like"/>
    <property type="match status" value="1"/>
</dbReference>
<reference evidence="2 3" key="1">
    <citation type="journal article" date="2018" name="Proc. Natl. Acad. Sci. U.S.A.">
        <title>Draft genome sequence of Camellia sinensis var. sinensis provides insights into the evolution of the tea genome and tea quality.</title>
        <authorList>
            <person name="Wei C."/>
            <person name="Yang H."/>
            <person name="Wang S."/>
            <person name="Zhao J."/>
            <person name="Liu C."/>
            <person name="Gao L."/>
            <person name="Xia E."/>
            <person name="Lu Y."/>
            <person name="Tai Y."/>
            <person name="She G."/>
            <person name="Sun J."/>
            <person name="Cao H."/>
            <person name="Tong W."/>
            <person name="Gao Q."/>
            <person name="Li Y."/>
            <person name="Deng W."/>
            <person name="Jiang X."/>
            <person name="Wang W."/>
            <person name="Chen Q."/>
            <person name="Zhang S."/>
            <person name="Li H."/>
            <person name="Wu J."/>
            <person name="Wang P."/>
            <person name="Li P."/>
            <person name="Shi C."/>
            <person name="Zheng F."/>
            <person name="Jian J."/>
            <person name="Huang B."/>
            <person name="Shan D."/>
            <person name="Shi M."/>
            <person name="Fang C."/>
            <person name="Yue Y."/>
            <person name="Li F."/>
            <person name="Li D."/>
            <person name="Wei S."/>
            <person name="Han B."/>
            <person name="Jiang C."/>
            <person name="Yin Y."/>
            <person name="Xia T."/>
            <person name="Zhang Z."/>
            <person name="Bennetzen J.L."/>
            <person name="Zhao S."/>
            <person name="Wan X."/>
        </authorList>
    </citation>
    <scope>NUCLEOTIDE SEQUENCE [LARGE SCALE GENOMIC DNA]</scope>
    <source>
        <strain evidence="3">cv. Shuchazao</strain>
        <tissue evidence="2">Leaf</tissue>
    </source>
</reference>
<evidence type="ECO:0000313" key="3">
    <source>
        <dbReference type="Proteomes" id="UP000306102"/>
    </source>
</evidence>
<dbReference type="SUPFAM" id="SSF50978">
    <property type="entry name" value="WD40 repeat-like"/>
    <property type="match status" value="1"/>
</dbReference>
<dbReference type="GO" id="GO:0046856">
    <property type="term" value="P:phosphatidylinositol dephosphorylation"/>
    <property type="evidence" value="ECO:0007669"/>
    <property type="project" value="InterPro"/>
</dbReference>